<organism evidence="12 13">
    <name type="scientific">Salinicoccus jeotgali</name>
    <dbReference type="NCBI Taxonomy" id="381634"/>
    <lineage>
        <taxon>Bacteria</taxon>
        <taxon>Bacillati</taxon>
        <taxon>Bacillota</taxon>
        <taxon>Bacilli</taxon>
        <taxon>Bacillales</taxon>
        <taxon>Staphylococcaceae</taxon>
        <taxon>Salinicoccus</taxon>
    </lineage>
</organism>
<evidence type="ECO:0000256" key="9">
    <source>
        <dbReference type="ARBA" id="ARBA00048721"/>
    </source>
</evidence>
<comment type="function">
    <text evidence="1 10">Catalyzes the reversible adenylation of nicotinate mononucleotide (NaMN) to nicotinic acid adenine dinucleotide (NaAD).</text>
</comment>
<dbReference type="GO" id="GO:0016779">
    <property type="term" value="F:nucleotidyltransferase activity"/>
    <property type="evidence" value="ECO:0007669"/>
    <property type="project" value="UniProtKB-KW"/>
</dbReference>
<evidence type="ECO:0000256" key="7">
    <source>
        <dbReference type="ARBA" id="ARBA00022840"/>
    </source>
</evidence>
<evidence type="ECO:0000256" key="2">
    <source>
        <dbReference type="ARBA" id="ARBA00005019"/>
    </source>
</evidence>
<keyword evidence="8 10" id="KW-0520">NAD</keyword>
<evidence type="ECO:0000256" key="8">
    <source>
        <dbReference type="ARBA" id="ARBA00023027"/>
    </source>
</evidence>
<reference evidence="13" key="1">
    <citation type="journal article" date="2019" name="Int. J. Syst. Evol. Microbiol.">
        <title>The Global Catalogue of Microorganisms (GCM) 10K type strain sequencing project: providing services to taxonomists for standard genome sequencing and annotation.</title>
        <authorList>
            <consortium name="The Broad Institute Genomics Platform"/>
            <consortium name="The Broad Institute Genome Sequencing Center for Infectious Disease"/>
            <person name="Wu L."/>
            <person name="Ma J."/>
        </authorList>
    </citation>
    <scope>NUCLEOTIDE SEQUENCE [LARGE SCALE GENOMIC DNA]</scope>
    <source>
        <strain evidence="13">JCM 16981</strain>
    </source>
</reference>
<comment type="caution">
    <text evidence="12">The sequence shown here is derived from an EMBL/GenBank/DDBJ whole genome shotgun (WGS) entry which is preliminary data.</text>
</comment>
<dbReference type="Proteomes" id="UP001500920">
    <property type="component" value="Unassembled WGS sequence"/>
</dbReference>
<comment type="similarity">
    <text evidence="10">Belongs to the NadD family.</text>
</comment>
<dbReference type="NCBIfam" id="NF000840">
    <property type="entry name" value="PRK00071.1-3"/>
    <property type="match status" value="1"/>
</dbReference>
<keyword evidence="6 10" id="KW-0547">Nucleotide-binding</keyword>
<dbReference type="InterPro" id="IPR004821">
    <property type="entry name" value="Cyt_trans-like"/>
</dbReference>
<dbReference type="InterPro" id="IPR005248">
    <property type="entry name" value="NadD/NMNAT"/>
</dbReference>
<dbReference type="NCBIfam" id="TIGR00125">
    <property type="entry name" value="cyt_tran_rel"/>
    <property type="match status" value="1"/>
</dbReference>
<evidence type="ECO:0000256" key="3">
    <source>
        <dbReference type="ARBA" id="ARBA00022642"/>
    </source>
</evidence>
<dbReference type="Gene3D" id="3.40.50.620">
    <property type="entry name" value="HUPs"/>
    <property type="match status" value="1"/>
</dbReference>
<proteinExistence type="inferred from homology"/>
<evidence type="ECO:0000256" key="5">
    <source>
        <dbReference type="ARBA" id="ARBA00022695"/>
    </source>
</evidence>
<feature type="domain" description="Cytidyltransferase-like" evidence="11">
    <location>
        <begin position="5"/>
        <end position="160"/>
    </location>
</feature>
<dbReference type="PANTHER" id="PTHR39321:SF3">
    <property type="entry name" value="PHOSPHOPANTETHEINE ADENYLYLTRANSFERASE"/>
    <property type="match status" value="1"/>
</dbReference>
<dbReference type="EMBL" id="BAABCK010000012">
    <property type="protein sequence ID" value="GAA3716993.1"/>
    <property type="molecule type" value="Genomic_DNA"/>
</dbReference>
<comment type="catalytic activity">
    <reaction evidence="9 10">
        <text>nicotinate beta-D-ribonucleotide + ATP + H(+) = deamido-NAD(+) + diphosphate</text>
        <dbReference type="Rhea" id="RHEA:22860"/>
        <dbReference type="ChEBI" id="CHEBI:15378"/>
        <dbReference type="ChEBI" id="CHEBI:30616"/>
        <dbReference type="ChEBI" id="CHEBI:33019"/>
        <dbReference type="ChEBI" id="CHEBI:57502"/>
        <dbReference type="ChEBI" id="CHEBI:58437"/>
        <dbReference type="EC" id="2.7.7.18"/>
    </reaction>
</comment>
<evidence type="ECO:0000256" key="10">
    <source>
        <dbReference type="HAMAP-Rule" id="MF_00244"/>
    </source>
</evidence>
<dbReference type="CDD" id="cd02165">
    <property type="entry name" value="NMNAT"/>
    <property type="match status" value="1"/>
</dbReference>
<accession>A0ABP7EER3</accession>
<evidence type="ECO:0000256" key="4">
    <source>
        <dbReference type="ARBA" id="ARBA00022679"/>
    </source>
</evidence>
<evidence type="ECO:0000259" key="11">
    <source>
        <dbReference type="Pfam" id="PF01467"/>
    </source>
</evidence>
<evidence type="ECO:0000256" key="6">
    <source>
        <dbReference type="ARBA" id="ARBA00022741"/>
    </source>
</evidence>
<evidence type="ECO:0000313" key="13">
    <source>
        <dbReference type="Proteomes" id="UP001500920"/>
    </source>
</evidence>
<keyword evidence="4 10" id="KW-0808">Transferase</keyword>
<dbReference type="EC" id="2.7.7.18" evidence="10"/>
<dbReference type="Pfam" id="PF01467">
    <property type="entry name" value="CTP_transf_like"/>
    <property type="match status" value="1"/>
</dbReference>
<evidence type="ECO:0000256" key="1">
    <source>
        <dbReference type="ARBA" id="ARBA00002324"/>
    </source>
</evidence>
<keyword evidence="3 10" id="KW-0662">Pyridine nucleotide biosynthesis</keyword>
<gene>
    <name evidence="10" type="primary">nadD</name>
    <name evidence="12" type="ORF">GCM10022378_04000</name>
</gene>
<comment type="pathway">
    <text evidence="2 10">Cofactor biosynthesis; NAD(+) biosynthesis; deamido-NAD(+) from nicotinate D-ribonucleotide: step 1/1.</text>
</comment>
<protein>
    <recommendedName>
        <fullName evidence="10">Probable nicotinate-nucleotide adenylyltransferase</fullName>
        <ecNumber evidence="10">2.7.7.18</ecNumber>
    </recommendedName>
    <alternativeName>
        <fullName evidence="10">Deamido-NAD(+) diphosphorylase</fullName>
    </alternativeName>
    <alternativeName>
        <fullName evidence="10">Deamido-NAD(+) pyrophosphorylase</fullName>
    </alternativeName>
    <alternativeName>
        <fullName evidence="10">Nicotinate mononucleotide adenylyltransferase</fullName>
        <shortName evidence="10">NaMN adenylyltransferase</shortName>
    </alternativeName>
</protein>
<keyword evidence="13" id="KW-1185">Reference proteome</keyword>
<sequence length="187" mass="21997">MRIGFFGGTFDPVHLGHIHGVVEAKIALDLDKIILIPAKQSPLKDESTTGDRHRLEMLERAAAPYKFMEILDWEITREGMSYTFDTVQYLKEEYPSDERYFLIGSDQYEGFHKWHRHEALLKMMNFVVMSRRSDELAIDERFIALSQPVMEISSTVIRERIKKGEVAMHQLEPSVYQYIKEHRLYET</sequence>
<evidence type="ECO:0000313" key="12">
    <source>
        <dbReference type="EMBL" id="GAA3716993.1"/>
    </source>
</evidence>
<dbReference type="InterPro" id="IPR014729">
    <property type="entry name" value="Rossmann-like_a/b/a_fold"/>
</dbReference>
<dbReference type="NCBIfam" id="TIGR00482">
    <property type="entry name" value="nicotinate (nicotinamide) nucleotide adenylyltransferase"/>
    <property type="match status" value="1"/>
</dbReference>
<keyword evidence="7 10" id="KW-0067">ATP-binding</keyword>
<keyword evidence="5 10" id="KW-0548">Nucleotidyltransferase</keyword>
<dbReference type="RefSeq" id="WP_344700948.1">
    <property type="nucleotide sequence ID" value="NZ_BAABCK010000012.1"/>
</dbReference>
<name>A0ABP7EER3_9STAP</name>
<dbReference type="SUPFAM" id="SSF52374">
    <property type="entry name" value="Nucleotidylyl transferase"/>
    <property type="match status" value="1"/>
</dbReference>
<dbReference type="HAMAP" id="MF_00244">
    <property type="entry name" value="NaMN_adenylyltr"/>
    <property type="match status" value="1"/>
</dbReference>
<dbReference type="PANTHER" id="PTHR39321">
    <property type="entry name" value="NICOTINATE-NUCLEOTIDE ADENYLYLTRANSFERASE-RELATED"/>
    <property type="match status" value="1"/>
</dbReference>